<evidence type="ECO:0000256" key="9">
    <source>
        <dbReference type="ARBA" id="ARBA00022989"/>
    </source>
</evidence>
<evidence type="ECO:0000256" key="11">
    <source>
        <dbReference type="ARBA" id="ARBA00023136"/>
    </source>
</evidence>
<evidence type="ECO:0000256" key="2">
    <source>
        <dbReference type="ARBA" id="ARBA00004141"/>
    </source>
</evidence>
<keyword evidence="11 13" id="KW-0472">Membrane</keyword>
<dbReference type="InterPro" id="IPR016166">
    <property type="entry name" value="FAD-bd_PCMH"/>
</dbReference>
<keyword evidence="16" id="KW-1185">Reference proteome</keyword>
<feature type="domain" description="FAD-binding PCMH-type" evidence="14">
    <location>
        <begin position="438"/>
        <end position="607"/>
    </location>
</feature>
<accession>A0ABQ0LC75</accession>
<dbReference type="Gene3D" id="3.40.462.20">
    <property type="match status" value="1"/>
</dbReference>
<keyword evidence="4" id="KW-0813">Transport</keyword>
<keyword evidence="6" id="KW-0285">Flavoprotein</keyword>
<dbReference type="InterPro" id="IPR006093">
    <property type="entry name" value="Oxy_OxRdtase_FAD_BS"/>
</dbReference>
<evidence type="ECO:0000256" key="10">
    <source>
        <dbReference type="ARBA" id="ARBA00023002"/>
    </source>
</evidence>
<dbReference type="Gene3D" id="3.30.465.10">
    <property type="match status" value="1"/>
</dbReference>
<feature type="transmembrane region" description="Helical" evidence="13">
    <location>
        <begin position="42"/>
        <end position="62"/>
    </location>
</feature>
<evidence type="ECO:0000256" key="6">
    <source>
        <dbReference type="ARBA" id="ARBA00022630"/>
    </source>
</evidence>
<name>A0ABQ0LC75_MYCCL</name>
<evidence type="ECO:0000259" key="14">
    <source>
        <dbReference type="PROSITE" id="PS51387"/>
    </source>
</evidence>
<dbReference type="PANTHER" id="PTHR42973:SF39">
    <property type="entry name" value="FAD-BINDING PCMH-TYPE DOMAIN-CONTAINING PROTEIN"/>
    <property type="match status" value="1"/>
</dbReference>
<evidence type="ECO:0000256" key="1">
    <source>
        <dbReference type="ARBA" id="ARBA00001974"/>
    </source>
</evidence>
<keyword evidence="5" id="KW-0762">Sugar transport</keyword>
<dbReference type="PROSITE" id="PS51387">
    <property type="entry name" value="FAD_PCMH"/>
    <property type="match status" value="1"/>
</dbReference>
<feature type="transmembrane region" description="Helical" evidence="13">
    <location>
        <begin position="276"/>
        <end position="297"/>
    </location>
</feature>
<comment type="subcellular location">
    <subcellularLocation>
        <location evidence="2">Membrane</location>
        <topology evidence="2">Multi-pass membrane protein</topology>
    </subcellularLocation>
</comment>
<protein>
    <submittedName>
        <fullName evidence="15">Glucooligosaccharide oxidase</fullName>
    </submittedName>
</protein>
<feature type="transmembrane region" description="Helical" evidence="13">
    <location>
        <begin position="334"/>
        <end position="353"/>
    </location>
</feature>
<keyword evidence="10" id="KW-0560">Oxidoreductase</keyword>
<evidence type="ECO:0000256" key="13">
    <source>
        <dbReference type="SAM" id="Phobius"/>
    </source>
</evidence>
<reference evidence="15" key="1">
    <citation type="submission" date="2014-09" db="EMBL/GenBank/DDBJ databases">
        <title>Genome sequence of the luminous mushroom Mycena chlorophos for searching fungal bioluminescence genes.</title>
        <authorList>
            <person name="Tanaka Y."/>
            <person name="Kasuga D."/>
            <person name="Oba Y."/>
            <person name="Hase S."/>
            <person name="Sato K."/>
            <person name="Oba Y."/>
            <person name="Sakakibara Y."/>
        </authorList>
    </citation>
    <scope>NUCLEOTIDE SEQUENCE</scope>
</reference>
<dbReference type="InterPro" id="IPR036318">
    <property type="entry name" value="FAD-bd_PCMH-like_sf"/>
</dbReference>
<dbReference type="Pfam" id="PF01565">
    <property type="entry name" value="FAD_binding_4"/>
    <property type="match status" value="1"/>
</dbReference>
<evidence type="ECO:0000256" key="8">
    <source>
        <dbReference type="ARBA" id="ARBA00022827"/>
    </source>
</evidence>
<gene>
    <name evidence="15" type="ORF">MCHLO_05997</name>
</gene>
<feature type="compositionally biased region" description="Polar residues" evidence="12">
    <location>
        <begin position="11"/>
        <end position="28"/>
    </location>
</feature>
<evidence type="ECO:0000256" key="5">
    <source>
        <dbReference type="ARBA" id="ARBA00022597"/>
    </source>
</evidence>
<feature type="transmembrane region" description="Helical" evidence="13">
    <location>
        <begin position="205"/>
        <end position="225"/>
    </location>
</feature>
<evidence type="ECO:0000256" key="7">
    <source>
        <dbReference type="ARBA" id="ARBA00022692"/>
    </source>
</evidence>
<evidence type="ECO:0000256" key="4">
    <source>
        <dbReference type="ARBA" id="ARBA00022448"/>
    </source>
</evidence>
<evidence type="ECO:0000313" key="15">
    <source>
        <dbReference type="EMBL" id="GAT48615.1"/>
    </source>
</evidence>
<keyword evidence="8" id="KW-0274">FAD</keyword>
<sequence>MTAAVREWRNGTANGNAKSDEPATNGNSDAGVQLAQAAPALLDLYTILSMVFGGCCVNVWAYEQLLNMNARIGSALTFSQVVFITLQTLPGFLVYHPTYRWLPVGLKPREVPLRRWGVQVVLLTTSVLLNNWAFAYKVPLTILIVFRSAGLPVSMVFGYLYGKRYSAVQVLSVLLVSFGVTLATVARPSSKSASSASITEDISQYSVGISMLTASLVLTGIVGLLQERTYIKYGPCWKEGVFYTHFLSLPAFLFLSRDVEQGLRSLSDDTGRDTTALGSWLILALNLLSQLVCVSGVNRLSSQVSSVSTNIVLTTRKSISLLFSVWWFGNDWNAGLGAGAGMVFLGSFLFTIGGPRKEAKKAKTEWIVPAFWVSGRGALRLSSGATMMLPRAVAVILALVVLAASDNLRSELTIPGVTSYFPGEPGYANASRPFNLRFTLTPDAVVYPSTVKELSEVVKVGFENNLRVTARSGGHSYIANALEGQIVIDVSNFKNISVDPVAKTAVIGSGNRLGDIALALNDYGLAMPHGTCPYVGIGGHSSYGGFGFDSRMWGLTLDNVLAIDLVLANGTVATASETENPDLFWAMRGAGPSFAITTAIKFKLYTPPQTVIIFSYNWQLTASGAADALGKFQTFVEESNLPAVFGSEIVLTRGNVEGNVTFALSGAWQGDPNLLNGTVKPYLDAMPPLHAESFFTGNWIESLENLGGGSLNTSVAPDDTDTFYAKSLMSPALEAASRKAFFKVVATEGFTTNISWFFQIELYGGPNSAINSVPLDATAFAHRSSLFTTQFYASSTVPPYPEFGFTFLDDVVNSITTHAPPDWEYGAYTNYMEDKLPNFAQQYYASHYSRLLALKKQYDPRGIFDFPVGIDD</sequence>
<comment type="cofactor">
    <cofactor evidence="1">
        <name>FAD</name>
        <dbReference type="ChEBI" id="CHEBI:57692"/>
    </cofactor>
</comment>
<evidence type="ECO:0000256" key="12">
    <source>
        <dbReference type="SAM" id="MobiDB-lite"/>
    </source>
</evidence>
<feature type="transmembrane region" description="Helical" evidence="13">
    <location>
        <begin position="388"/>
        <end position="405"/>
    </location>
</feature>
<evidence type="ECO:0000256" key="3">
    <source>
        <dbReference type="ARBA" id="ARBA00005466"/>
    </source>
</evidence>
<dbReference type="InterPro" id="IPR006094">
    <property type="entry name" value="Oxid_FAD_bind_N"/>
</dbReference>
<feature type="transmembrane region" description="Helical" evidence="13">
    <location>
        <begin position="167"/>
        <end position="185"/>
    </location>
</feature>
<dbReference type="EMBL" id="DF844731">
    <property type="protein sequence ID" value="GAT48615.1"/>
    <property type="molecule type" value="Genomic_DNA"/>
</dbReference>
<dbReference type="Proteomes" id="UP000815677">
    <property type="component" value="Unassembled WGS sequence"/>
</dbReference>
<feature type="region of interest" description="Disordered" evidence="12">
    <location>
        <begin position="1"/>
        <end position="28"/>
    </location>
</feature>
<dbReference type="Pfam" id="PF08031">
    <property type="entry name" value="BBE"/>
    <property type="match status" value="1"/>
</dbReference>
<feature type="transmembrane region" description="Helical" evidence="13">
    <location>
        <begin position="140"/>
        <end position="160"/>
    </location>
</feature>
<dbReference type="InterPro" id="IPR012951">
    <property type="entry name" value="BBE"/>
</dbReference>
<dbReference type="InterPro" id="IPR050416">
    <property type="entry name" value="FAD-linked_Oxidoreductase"/>
</dbReference>
<comment type="similarity">
    <text evidence="3">Belongs to the oxygen-dependent FAD-linked oxidoreductase family.</text>
</comment>
<keyword evidence="9 13" id="KW-1133">Transmembrane helix</keyword>
<dbReference type="Pfam" id="PF08449">
    <property type="entry name" value="UAA"/>
    <property type="match status" value="1"/>
</dbReference>
<feature type="transmembrane region" description="Helical" evidence="13">
    <location>
        <begin position="74"/>
        <end position="95"/>
    </location>
</feature>
<keyword evidence="7 13" id="KW-0812">Transmembrane</keyword>
<dbReference type="PANTHER" id="PTHR42973">
    <property type="entry name" value="BINDING OXIDOREDUCTASE, PUTATIVE (AFU_ORTHOLOGUE AFUA_1G17690)-RELATED"/>
    <property type="match status" value="1"/>
</dbReference>
<proteinExistence type="inferred from homology"/>
<organism evidence="15 16">
    <name type="scientific">Mycena chlorophos</name>
    <name type="common">Agaric fungus</name>
    <name type="synonym">Agaricus chlorophos</name>
    <dbReference type="NCBI Taxonomy" id="658473"/>
    <lineage>
        <taxon>Eukaryota</taxon>
        <taxon>Fungi</taxon>
        <taxon>Dikarya</taxon>
        <taxon>Basidiomycota</taxon>
        <taxon>Agaricomycotina</taxon>
        <taxon>Agaricomycetes</taxon>
        <taxon>Agaricomycetidae</taxon>
        <taxon>Agaricales</taxon>
        <taxon>Marasmiineae</taxon>
        <taxon>Mycenaceae</taxon>
        <taxon>Mycena</taxon>
    </lineage>
</organism>
<dbReference type="SUPFAM" id="SSF56176">
    <property type="entry name" value="FAD-binding/transporter-associated domain-like"/>
    <property type="match status" value="1"/>
</dbReference>
<dbReference type="InterPro" id="IPR016169">
    <property type="entry name" value="FAD-bd_PCMH_sub2"/>
</dbReference>
<dbReference type="PROSITE" id="PS00862">
    <property type="entry name" value="OX2_COVAL_FAD"/>
    <property type="match status" value="1"/>
</dbReference>
<dbReference type="InterPro" id="IPR013657">
    <property type="entry name" value="SCL35B1-4/HUT1"/>
</dbReference>
<evidence type="ECO:0000313" key="16">
    <source>
        <dbReference type="Proteomes" id="UP000815677"/>
    </source>
</evidence>